<dbReference type="SUPFAM" id="SSF48435">
    <property type="entry name" value="Bacterial muramidases"/>
    <property type="match status" value="1"/>
</dbReference>
<dbReference type="Proteomes" id="UP000268016">
    <property type="component" value="Unassembled WGS sequence"/>
</dbReference>
<dbReference type="GO" id="GO:0042597">
    <property type="term" value="C:periplasmic space"/>
    <property type="evidence" value="ECO:0007669"/>
    <property type="project" value="InterPro"/>
</dbReference>
<keyword evidence="3 5" id="KW-0732">Signal</keyword>
<dbReference type="GO" id="GO:0004553">
    <property type="term" value="F:hydrolase activity, hydrolyzing O-glycosyl compounds"/>
    <property type="evidence" value="ECO:0007669"/>
    <property type="project" value="InterPro"/>
</dbReference>
<sequence>MRSLFLILALLAAPAAADPESVPDLTAAFAAADRGDWRTAEDLAEPAGAVGADLVTWMRLRDGEGSWEEALAFLERHGDWPGTDRIRAFAERDMPAGLGPEAVLAWFGEREPETVDGVLRRAAALVALGRESEAAARVADAWLSMDMTAGEEAMLLADWGPELGPNHAGRLDWLLWRHRTTDASRMLGRVDADTAALGRARIGYLRREGGLPGLVAQVPEALRESAAFRYARYDWLAGRGQWEEAAEMLAAASTSAEALGEPFRWSGYRRVLARWLMREGDPELAYRLASNHFLTEGTAFTDLEWLAGYIALTELDQPAVALLHFQTMERNVDTPISKGRGWYWIGRAQEALGDSAAAQAAYEEGGRHQTSFYGLLAAEKARMPLDPELAGTETFPEFEAAGLGEMPLVQAGLHLLRGGERGLAVLFFAEMGARLERDELGALGAWLEAWDEEFYEVLLGKSAANREIVLPSIYFPLHDMAEMEMPVEPALALAIARRESEFRIDAGSGAGALGLMQLMPGTAQDVSGWLGEPYDRARLTRDWAYNARLGTAYLDYLIDRFGESPVLVAAGYNAGPGRPLAWMTERGDPRSPQVDVVDWIEHIPFEETRNYVMRVTESVPVYRARLAGEAGEIAFTDYLKGGEQVVRPVARPDGAIDPVVASSRTAPLPEGSPLAPAVSPVPPARPERAAVAGGIGAPAEIGGPAPVRPLPRPTGPGG</sequence>
<dbReference type="InterPro" id="IPR008258">
    <property type="entry name" value="Transglycosylase_SLT_dom_1"/>
</dbReference>
<keyword evidence="8" id="KW-1185">Reference proteome</keyword>
<evidence type="ECO:0000256" key="5">
    <source>
        <dbReference type="SAM" id="SignalP"/>
    </source>
</evidence>
<dbReference type="Pfam" id="PF01464">
    <property type="entry name" value="SLT"/>
    <property type="match status" value="1"/>
</dbReference>
<reference evidence="7 8" key="1">
    <citation type="submission" date="2018-10" db="EMBL/GenBank/DDBJ databases">
        <title>Histidinibacterium lentulum gen. nov., sp. nov., a marine bacterium from the culture broth of Picochlorum sp. 122.</title>
        <authorList>
            <person name="Wang G."/>
        </authorList>
    </citation>
    <scope>NUCLEOTIDE SEQUENCE [LARGE SCALE GENOMIC DNA]</scope>
    <source>
        <strain evidence="7 8">B17</strain>
    </source>
</reference>
<dbReference type="RefSeq" id="WP_123643680.1">
    <property type="nucleotide sequence ID" value="NZ_ML119091.1"/>
</dbReference>
<feature type="compositionally biased region" description="Pro residues" evidence="4">
    <location>
        <begin position="706"/>
        <end position="718"/>
    </location>
</feature>
<comment type="similarity">
    <text evidence="1">Belongs to the transglycosylase Slt family.</text>
</comment>
<feature type="chain" id="PRO_5017994792" evidence="5">
    <location>
        <begin position="18"/>
        <end position="718"/>
    </location>
</feature>
<organism evidence="7 8">
    <name type="scientific">Histidinibacterium lentulum</name>
    <dbReference type="NCBI Taxonomy" id="2480588"/>
    <lineage>
        <taxon>Bacteria</taxon>
        <taxon>Pseudomonadati</taxon>
        <taxon>Pseudomonadota</taxon>
        <taxon>Alphaproteobacteria</taxon>
        <taxon>Rhodobacterales</taxon>
        <taxon>Paracoccaceae</taxon>
        <taxon>Histidinibacterium</taxon>
    </lineage>
</organism>
<feature type="region of interest" description="Disordered" evidence="4">
    <location>
        <begin position="663"/>
        <end position="718"/>
    </location>
</feature>
<gene>
    <name evidence="7" type="ORF">EAT49_17880</name>
</gene>
<dbReference type="InterPro" id="IPR023346">
    <property type="entry name" value="Lysozyme-like_dom_sf"/>
</dbReference>
<evidence type="ECO:0000256" key="3">
    <source>
        <dbReference type="ARBA" id="ARBA00022729"/>
    </source>
</evidence>
<evidence type="ECO:0000313" key="8">
    <source>
        <dbReference type="Proteomes" id="UP000268016"/>
    </source>
</evidence>
<evidence type="ECO:0000256" key="1">
    <source>
        <dbReference type="ARBA" id="ARBA00007734"/>
    </source>
</evidence>
<dbReference type="PANTHER" id="PTHR37423">
    <property type="entry name" value="SOLUBLE LYTIC MUREIN TRANSGLYCOSYLASE-RELATED"/>
    <property type="match status" value="1"/>
</dbReference>
<evidence type="ECO:0000256" key="4">
    <source>
        <dbReference type="SAM" id="MobiDB-lite"/>
    </source>
</evidence>
<evidence type="ECO:0000259" key="6">
    <source>
        <dbReference type="Pfam" id="PF01464"/>
    </source>
</evidence>
<dbReference type="AlphaFoldDB" id="A0A3N2QR43"/>
<proteinExistence type="inferred from homology"/>
<dbReference type="InterPro" id="IPR008939">
    <property type="entry name" value="Lytic_TGlycosylase_superhlx_U"/>
</dbReference>
<dbReference type="EMBL" id="RDRB01000011">
    <property type="protein sequence ID" value="ROT97677.1"/>
    <property type="molecule type" value="Genomic_DNA"/>
</dbReference>
<dbReference type="Gene3D" id="1.10.530.10">
    <property type="match status" value="1"/>
</dbReference>
<dbReference type="Gene3D" id="1.25.20.10">
    <property type="entry name" value="Bacterial muramidases"/>
    <property type="match status" value="1"/>
</dbReference>
<comment type="similarity">
    <text evidence="2">Belongs to the virb1 family.</text>
</comment>
<dbReference type="CDD" id="cd13401">
    <property type="entry name" value="Slt70-like"/>
    <property type="match status" value="1"/>
</dbReference>
<protein>
    <submittedName>
        <fullName evidence="7">Lytic transglycosylase domain-containing protein</fullName>
    </submittedName>
</protein>
<name>A0A3N2QR43_9RHOB</name>
<feature type="compositionally biased region" description="Low complexity" evidence="4">
    <location>
        <begin position="689"/>
        <end position="705"/>
    </location>
</feature>
<evidence type="ECO:0000256" key="2">
    <source>
        <dbReference type="ARBA" id="ARBA00009387"/>
    </source>
</evidence>
<feature type="domain" description="Transglycosylase SLT" evidence="6">
    <location>
        <begin position="481"/>
        <end position="587"/>
    </location>
</feature>
<dbReference type="OrthoDB" id="9815002at2"/>
<dbReference type="SUPFAM" id="SSF53955">
    <property type="entry name" value="Lysozyme-like"/>
    <property type="match status" value="1"/>
</dbReference>
<comment type="caution">
    <text evidence="7">The sequence shown here is derived from an EMBL/GenBank/DDBJ whole genome shotgun (WGS) entry which is preliminary data.</text>
</comment>
<dbReference type="PANTHER" id="PTHR37423:SF2">
    <property type="entry name" value="MEMBRANE-BOUND LYTIC MUREIN TRANSGLYCOSYLASE C"/>
    <property type="match status" value="1"/>
</dbReference>
<feature type="signal peptide" evidence="5">
    <location>
        <begin position="1"/>
        <end position="17"/>
    </location>
</feature>
<evidence type="ECO:0000313" key="7">
    <source>
        <dbReference type="EMBL" id="ROT97677.1"/>
    </source>
</evidence>
<accession>A0A3N2QR43</accession>